<feature type="non-terminal residue" evidence="1">
    <location>
        <position position="1"/>
    </location>
</feature>
<dbReference type="Proteomes" id="UP001205919">
    <property type="component" value="Unassembled WGS sequence"/>
</dbReference>
<proteinExistence type="predicted"/>
<evidence type="ECO:0000313" key="2">
    <source>
        <dbReference type="Proteomes" id="UP001205919"/>
    </source>
</evidence>
<comment type="caution">
    <text evidence="1">The sequence shown here is derived from an EMBL/GenBank/DDBJ whole genome shotgun (WGS) entry which is preliminary data.</text>
</comment>
<evidence type="ECO:0000313" key="1">
    <source>
        <dbReference type="EMBL" id="MCQ4815811.1"/>
    </source>
</evidence>
<keyword evidence="2" id="KW-1185">Reference proteome</keyword>
<protein>
    <recommendedName>
        <fullName evidence="3">Transporter substrate-binding domain-containing protein</fullName>
    </recommendedName>
</protein>
<gene>
    <name evidence="1" type="ORF">NE630_15390</name>
</gene>
<name>A0AAW5K7G8_9BACT</name>
<reference evidence="1 2" key="1">
    <citation type="submission" date="2022-06" db="EMBL/GenBank/DDBJ databases">
        <title>Isolation of gut microbiota from human fecal samples.</title>
        <authorList>
            <person name="Pamer E.G."/>
            <person name="Barat B."/>
            <person name="Waligurski E."/>
            <person name="Medina S."/>
            <person name="Paddock L."/>
            <person name="Mostad J."/>
        </authorList>
    </citation>
    <scope>NUCLEOTIDE SEQUENCE [LARGE SCALE GENOMIC DNA]</scope>
    <source>
        <strain evidence="1 2">DFI.9.90</strain>
    </source>
</reference>
<dbReference type="Gene3D" id="3.40.190.10">
    <property type="entry name" value="Periplasmic binding protein-like II"/>
    <property type="match status" value="2"/>
</dbReference>
<feature type="non-terminal residue" evidence="1">
    <location>
        <position position="80"/>
    </location>
</feature>
<dbReference type="AlphaFoldDB" id="A0AAW5K7G8"/>
<evidence type="ECO:0008006" key="3">
    <source>
        <dbReference type="Google" id="ProtNLM"/>
    </source>
</evidence>
<organism evidence="1 2">
    <name type="scientific">Cloacibacillus evryensis</name>
    <dbReference type="NCBI Taxonomy" id="508460"/>
    <lineage>
        <taxon>Bacteria</taxon>
        <taxon>Thermotogati</taxon>
        <taxon>Synergistota</taxon>
        <taxon>Synergistia</taxon>
        <taxon>Synergistales</taxon>
        <taxon>Synergistaceae</taxon>
        <taxon>Cloacibacillus</taxon>
    </lineage>
</organism>
<dbReference type="EMBL" id="JANFYT010000159">
    <property type="protein sequence ID" value="MCQ4815811.1"/>
    <property type="molecule type" value="Genomic_DNA"/>
</dbReference>
<accession>A0AAW5K7G8</accession>
<sequence>RQELALTKPYVDLNDIIVRNKSVSYPSDGLTGGVLEGRELPGEIKASEVKYYKSATEALRAVDRGEADFYYGVSAVMEQE</sequence>
<dbReference type="RefSeq" id="WP_256182514.1">
    <property type="nucleotide sequence ID" value="NZ_JANFYT010000159.1"/>
</dbReference>